<dbReference type="STRING" id="77166.N6U161"/>
<evidence type="ECO:0000256" key="2">
    <source>
        <dbReference type="ARBA" id="ARBA00012344"/>
    </source>
</evidence>
<dbReference type="Pfam" id="PF04752">
    <property type="entry name" value="ChaC"/>
    <property type="match status" value="1"/>
</dbReference>
<dbReference type="InterPro" id="IPR013024">
    <property type="entry name" value="GGCT-like"/>
</dbReference>
<evidence type="ECO:0000313" key="7">
    <source>
        <dbReference type="EMBL" id="ERL84561.1"/>
    </source>
</evidence>
<dbReference type="Proteomes" id="UP000030742">
    <property type="component" value="Unassembled WGS sequence"/>
</dbReference>
<dbReference type="AlphaFoldDB" id="N6U161"/>
<dbReference type="InterPro" id="IPR006840">
    <property type="entry name" value="ChaC"/>
</dbReference>
<proteinExistence type="inferred from homology"/>
<reference evidence="6 8" key="1">
    <citation type="journal article" date="2013" name="Genome Biol.">
        <title>Draft genome of the mountain pine beetle, Dendroctonus ponderosae Hopkins, a major forest pest.</title>
        <authorList>
            <person name="Keeling C.I."/>
            <person name="Yuen M.M."/>
            <person name="Liao N.Y."/>
            <person name="Docking T.R."/>
            <person name="Chan S.K."/>
            <person name="Taylor G.A."/>
            <person name="Palmquist D.L."/>
            <person name="Jackman S.D."/>
            <person name="Nguyen A."/>
            <person name="Li M."/>
            <person name="Henderson H."/>
            <person name="Janes J.K."/>
            <person name="Zhao Y."/>
            <person name="Pandoh P."/>
            <person name="Moore R."/>
            <person name="Sperling F.A."/>
            <person name="Huber D.P."/>
            <person name="Birol I."/>
            <person name="Jones S.J."/>
            <person name="Bohlmann J."/>
        </authorList>
    </citation>
    <scope>NUCLEOTIDE SEQUENCE</scope>
</reference>
<dbReference type="GO" id="GO:0006751">
    <property type="term" value="P:glutathione catabolic process"/>
    <property type="evidence" value="ECO:0007669"/>
    <property type="project" value="InterPro"/>
</dbReference>
<feature type="compositionally biased region" description="Basic and acidic residues" evidence="5">
    <location>
        <begin position="246"/>
        <end position="255"/>
    </location>
</feature>
<evidence type="ECO:0000256" key="5">
    <source>
        <dbReference type="SAM" id="MobiDB-lite"/>
    </source>
</evidence>
<keyword evidence="3" id="KW-0456">Lyase</keyword>
<evidence type="ECO:0000256" key="1">
    <source>
        <dbReference type="ARBA" id="ARBA00009662"/>
    </source>
</evidence>
<gene>
    <name evidence="7" type="ORF">D910_01990</name>
    <name evidence="6" type="ORF">YQE_09326</name>
</gene>
<dbReference type="PANTHER" id="PTHR12192:SF26">
    <property type="entry name" value="GLUTATHIONE-SPECIFIC GAMMA-GLUTAMYLCYCLOTRANSFERASE 1"/>
    <property type="match status" value="1"/>
</dbReference>
<dbReference type="GO" id="GO:0061928">
    <property type="term" value="F:glutathione specific gamma-glutamylcyclotransferase activity"/>
    <property type="evidence" value="ECO:0007669"/>
    <property type="project" value="UniProtKB-EC"/>
</dbReference>
<feature type="non-terminal residue" evidence="6">
    <location>
        <position position="1"/>
    </location>
</feature>
<sequence length="272" mass="30532">MDRAMEPAVLESKLSESETKFLWVFGYGSLCYKPGFEFNKAILGFVNGFQRRFWQGNVTHRGTKEQPGRVATLIEDSDGVVHGVAYAISGEAAIPYLNHRECQQGGYIAKIVDFHSEKGQLEIAILITKSRFYISRIPGECFKVMIYVACPANEHWLGDSEIDDIAGEIISSKGPSGHNVEYLIRLAEFMRLHFPGKHDAHLFSLEDRVLALVKENQMCLDTLMGSGEGCITFIRRANSRETSPTQDRRNGRQDTFEGTTEGSSSRLRCLNI</sequence>
<feature type="region of interest" description="Disordered" evidence="5">
    <location>
        <begin position="241"/>
        <end position="264"/>
    </location>
</feature>
<dbReference type="GO" id="GO:0005737">
    <property type="term" value="C:cytoplasm"/>
    <property type="evidence" value="ECO:0007669"/>
    <property type="project" value="TreeGrafter"/>
</dbReference>
<dbReference type="EMBL" id="KB631602">
    <property type="protein sequence ID" value="ERL84561.1"/>
    <property type="molecule type" value="Genomic_DNA"/>
</dbReference>
<dbReference type="HOGENOM" id="CLU_070703_2_0_1"/>
<name>N6U161_DENPD</name>
<dbReference type="CDD" id="cd06661">
    <property type="entry name" value="GGCT_like"/>
    <property type="match status" value="1"/>
</dbReference>
<evidence type="ECO:0000256" key="3">
    <source>
        <dbReference type="ARBA" id="ARBA00023239"/>
    </source>
</evidence>
<dbReference type="SUPFAM" id="SSF110857">
    <property type="entry name" value="Gamma-glutamyl cyclotransferase-like"/>
    <property type="match status" value="1"/>
</dbReference>
<evidence type="ECO:0000313" key="6">
    <source>
        <dbReference type="EMBL" id="ENN74356.1"/>
    </source>
</evidence>
<organism evidence="6">
    <name type="scientific">Dendroctonus ponderosae</name>
    <name type="common">Mountain pine beetle</name>
    <dbReference type="NCBI Taxonomy" id="77166"/>
    <lineage>
        <taxon>Eukaryota</taxon>
        <taxon>Metazoa</taxon>
        <taxon>Ecdysozoa</taxon>
        <taxon>Arthropoda</taxon>
        <taxon>Hexapoda</taxon>
        <taxon>Insecta</taxon>
        <taxon>Pterygota</taxon>
        <taxon>Neoptera</taxon>
        <taxon>Endopterygota</taxon>
        <taxon>Coleoptera</taxon>
        <taxon>Polyphaga</taxon>
        <taxon>Cucujiformia</taxon>
        <taxon>Curculionidae</taxon>
        <taxon>Scolytinae</taxon>
        <taxon>Dendroctonus</taxon>
    </lineage>
</organism>
<dbReference type="PANTHER" id="PTHR12192">
    <property type="entry name" value="CATION TRANSPORT PROTEIN CHAC-RELATED"/>
    <property type="match status" value="1"/>
</dbReference>
<dbReference type="OrthoDB" id="1933483at2759"/>
<comment type="catalytic activity">
    <reaction evidence="4">
        <text>glutathione = L-cysteinylglycine + 5-oxo-L-proline</text>
        <dbReference type="Rhea" id="RHEA:47724"/>
        <dbReference type="ChEBI" id="CHEBI:57925"/>
        <dbReference type="ChEBI" id="CHEBI:58402"/>
        <dbReference type="ChEBI" id="CHEBI:61694"/>
        <dbReference type="EC" id="4.3.2.7"/>
    </reaction>
</comment>
<evidence type="ECO:0000313" key="8">
    <source>
        <dbReference type="Proteomes" id="UP000030742"/>
    </source>
</evidence>
<evidence type="ECO:0000256" key="4">
    <source>
        <dbReference type="ARBA" id="ARBA00048073"/>
    </source>
</evidence>
<dbReference type="EMBL" id="KB741077">
    <property type="protein sequence ID" value="ENN74356.1"/>
    <property type="molecule type" value="Genomic_DNA"/>
</dbReference>
<accession>N6U161</accession>
<dbReference type="OMA" id="EVPAHFK"/>
<dbReference type="InterPro" id="IPR036568">
    <property type="entry name" value="GGCT-like_sf"/>
</dbReference>
<dbReference type="Gene3D" id="3.10.490.10">
    <property type="entry name" value="Gamma-glutamyl cyclotransferase-like"/>
    <property type="match status" value="1"/>
</dbReference>
<dbReference type="EC" id="4.3.2.7" evidence="2"/>
<comment type="similarity">
    <text evidence="1">Belongs to the gamma-glutamylcyclotransferase family. ChaC subfamily.</text>
</comment>
<protein>
    <recommendedName>
        <fullName evidence="2">glutathione-specific gamma-glutamylcyclotransferase</fullName>
        <ecNumber evidence="2">4.3.2.7</ecNumber>
    </recommendedName>
</protein>